<gene>
    <name evidence="1" type="ORF">PsorP6_002998</name>
</gene>
<sequence>MFLHDVLTLDMMMDDLKLACDASKNRAPPARVQTMAFLTRAVEKRSVDLSDKTVVTFLASMFHTGLEDTDPKVREAGQSAMVALLKVSSATLKWLQPMLDEMASKNPRAFKAIQRGVGDTGALTLCSAPPSRPSSVNSATSRSSIGQTKAVEPDVVDVEMADAAAASSTRRPSLKKKPGPPARVGLKPPAAGRANAKAVAMKPATAASGGASSEFTPVAISLTTEEAETILVELELEHWNAIEQDFASSKWMERKGAIEKLEEFAKSHASALSARVIEALTLYLGKHVKDFKDSNINVLKSAFEAVGTFAATATGPFPRSVVCRVVPRACDKIGDKKANKAVHDLILSLCEATSPSYTMGCLMASMPNVRLPLAHLEALVVLLDSVQDFGVAMCHPRALMEYAKGPQGLDSSNPKVRSAAIALLSGMYSQLGPALLPILNLESWKPALAETVKAAFDKAGYDPAKAQTSVKRRVKDQEDATPSRDDPAALFGRVDVGSHVTKELLDKLKNESDKGAWKQRSEALDTIQAICERAGCAIAFTRPVQDVVRLLNARLSDANANLKVKAANVLATVVTSVGPEIAKMSKLLGPSLIAGVADNKKTMQAAALHALHQWVRHSGKTSTPCVESLLVPLSEGLWNAVGRAELLTWAVEHVRQCEKLDLQCLVGPTVHSLMDKSSDTREKAQQLLVEVMKSVGKETVMTTGCRDMKPAAMRALKPLLSKVCEAVEATEARRPSGGSSATSPHVVPLTAGHGETGTSGIRKRAASAAAGTPVKSRLVRPGSLKSTLTSTSLTEKEVAPLLKLSTTKAARLSRGQSNRWIFETTSPSEMSMRKSELEAEWKPWLRFRVRFRAVMKLVVDVFALEKYVPYLIECFNSSKNMKSRCECIDLVEWMVSGQGYHVVGRKCIKEVAKYVVAHEKELRESAINTLVAVYLRTDGEHVDKFFRFVGITTQQGMDLVNARLKHLPASNVATAEESGSSVSQRSRQGFGFGRASTSASATPTKTATEQQVESVQGDDDIDMSSPPDEVEKETSCPGQAIEDLLLRPIAELVEASSKEVVAAGSQAYKEGGNALKGLYSILTRPSEPSEVAFLHSYVNEIVLALCECIHGAFYAGNVEKRPEMYILAMSLTTLTVVFNSDAVTSMQRYTVERVLLELCSKLMDPRLEKVAQQANVPVSELHLTPDENRYLMVYKALYKALRKLTERAKPGDVYPSVINLLQRLVHNDVGEYNRNDALKHLLKEDSLDQLVGRILLKLSTVQATLLTPFEGINVFGVLMQLHGFFSTLPRAEVMMVDLANETMRSALGILASSLRKTRPGVLEAALKDIPSTSIVRKLVEEERKEGKEVGESTGAQADAPRTMAPRPVNPLERGNVAPSPTHPRDSLARRLFPLKDSASTVSALPGKTAPRGRSFTSFHDFTAHRGAALSGSRPSTTSAQLESLRERLQQSRHFK</sequence>
<evidence type="ECO:0000313" key="2">
    <source>
        <dbReference type="Proteomes" id="UP001163321"/>
    </source>
</evidence>
<dbReference type="EMBL" id="CM047587">
    <property type="protein sequence ID" value="KAI9908622.1"/>
    <property type="molecule type" value="Genomic_DNA"/>
</dbReference>
<dbReference type="Proteomes" id="UP001163321">
    <property type="component" value="Chromosome 8"/>
</dbReference>
<reference evidence="1 2" key="1">
    <citation type="journal article" date="2022" name="bioRxiv">
        <title>The genome of the oomycete Peronosclerospora sorghi, a cosmopolitan pathogen of maize and sorghum, is inflated with dispersed pseudogenes.</title>
        <authorList>
            <person name="Fletcher K."/>
            <person name="Martin F."/>
            <person name="Isakeit T."/>
            <person name="Cavanaugh K."/>
            <person name="Magill C."/>
            <person name="Michelmore R."/>
        </authorList>
    </citation>
    <scope>NUCLEOTIDE SEQUENCE [LARGE SCALE GENOMIC DNA]</scope>
    <source>
        <strain evidence="1">P6</strain>
    </source>
</reference>
<name>A0ACC0VQY7_9STRA</name>
<organism evidence="1 2">
    <name type="scientific">Peronosclerospora sorghi</name>
    <dbReference type="NCBI Taxonomy" id="230839"/>
    <lineage>
        <taxon>Eukaryota</taxon>
        <taxon>Sar</taxon>
        <taxon>Stramenopiles</taxon>
        <taxon>Oomycota</taxon>
        <taxon>Peronosporomycetes</taxon>
        <taxon>Peronosporales</taxon>
        <taxon>Peronosporaceae</taxon>
        <taxon>Peronosclerospora</taxon>
    </lineage>
</organism>
<proteinExistence type="predicted"/>
<evidence type="ECO:0000313" key="1">
    <source>
        <dbReference type="EMBL" id="KAI9908622.1"/>
    </source>
</evidence>
<protein>
    <submittedName>
        <fullName evidence="1">Uncharacterized protein</fullName>
    </submittedName>
</protein>
<comment type="caution">
    <text evidence="1">The sequence shown here is derived from an EMBL/GenBank/DDBJ whole genome shotgun (WGS) entry which is preliminary data.</text>
</comment>
<accession>A0ACC0VQY7</accession>
<keyword evidence="2" id="KW-1185">Reference proteome</keyword>